<dbReference type="VEuPathDB" id="FungiDB:BO78DRAFT_196266"/>
<dbReference type="Proteomes" id="UP000248423">
    <property type="component" value="Unassembled WGS sequence"/>
</dbReference>
<reference evidence="2 3" key="1">
    <citation type="submission" date="2018-02" db="EMBL/GenBank/DDBJ databases">
        <title>The genomes of Aspergillus section Nigri reveals drivers in fungal speciation.</title>
        <authorList>
            <consortium name="DOE Joint Genome Institute"/>
            <person name="Vesth T.C."/>
            <person name="Nybo J."/>
            <person name="Theobald S."/>
            <person name="Brandl J."/>
            <person name="Frisvad J.C."/>
            <person name="Nielsen K.F."/>
            <person name="Lyhne E.K."/>
            <person name="Kogle M.E."/>
            <person name="Kuo A."/>
            <person name="Riley R."/>
            <person name="Clum A."/>
            <person name="Nolan M."/>
            <person name="Lipzen A."/>
            <person name="Salamov A."/>
            <person name="Henrissat B."/>
            <person name="Wiebenga A."/>
            <person name="De vries R.P."/>
            <person name="Grigoriev I.V."/>
            <person name="Mortensen U.H."/>
            <person name="Andersen M.R."/>
            <person name="Baker S.E."/>
        </authorList>
    </citation>
    <scope>NUCLEOTIDE SEQUENCE [LARGE SCALE GENOMIC DNA]</scope>
    <source>
        <strain evidence="2 3">CBS 121057</strain>
    </source>
</reference>
<evidence type="ECO:0000256" key="1">
    <source>
        <dbReference type="SAM" id="SignalP"/>
    </source>
</evidence>
<sequence length="185" mass="20724">MIFPFLFLPLPFPLVLVASLPDTLQYIPLLHCTRHYYSLPLLLFPRPSTHTRLRLINSFAFSGGRLPLPVGCSFRIRCSGNPFRLLPRRLRKKKSLVFPRILFSAWLFPSFLSAPGVVHSGLAVFLLSQPPIDIVELASPQSFPLVSTIAPLLVAFARPFASYTCLPCPFDTFARIESLQCALVV</sequence>
<organism evidence="2 3">
    <name type="scientific">Aspergillus sclerotiicarbonarius (strain CBS 121057 / IBT 28362)</name>
    <dbReference type="NCBI Taxonomy" id="1448318"/>
    <lineage>
        <taxon>Eukaryota</taxon>
        <taxon>Fungi</taxon>
        <taxon>Dikarya</taxon>
        <taxon>Ascomycota</taxon>
        <taxon>Pezizomycotina</taxon>
        <taxon>Eurotiomycetes</taxon>
        <taxon>Eurotiomycetidae</taxon>
        <taxon>Eurotiales</taxon>
        <taxon>Aspergillaceae</taxon>
        <taxon>Aspergillus</taxon>
        <taxon>Aspergillus subgen. Circumdati</taxon>
    </lineage>
</organism>
<evidence type="ECO:0000313" key="2">
    <source>
        <dbReference type="EMBL" id="PYI03351.1"/>
    </source>
</evidence>
<feature type="chain" id="PRO_5016364450" description="Secreted protein" evidence="1">
    <location>
        <begin position="18"/>
        <end position="185"/>
    </location>
</feature>
<keyword evidence="1" id="KW-0732">Signal</keyword>
<protein>
    <recommendedName>
        <fullName evidence="4">Secreted protein</fullName>
    </recommendedName>
</protein>
<gene>
    <name evidence="2" type="ORF">BO78DRAFT_196266</name>
</gene>
<feature type="signal peptide" evidence="1">
    <location>
        <begin position="1"/>
        <end position="17"/>
    </location>
</feature>
<keyword evidence="3" id="KW-1185">Reference proteome</keyword>
<dbReference type="AlphaFoldDB" id="A0A319DZV7"/>
<dbReference type="EMBL" id="KZ826381">
    <property type="protein sequence ID" value="PYI03351.1"/>
    <property type="molecule type" value="Genomic_DNA"/>
</dbReference>
<proteinExistence type="predicted"/>
<name>A0A319DZV7_ASPSB</name>
<accession>A0A319DZV7</accession>
<evidence type="ECO:0008006" key="4">
    <source>
        <dbReference type="Google" id="ProtNLM"/>
    </source>
</evidence>
<evidence type="ECO:0000313" key="3">
    <source>
        <dbReference type="Proteomes" id="UP000248423"/>
    </source>
</evidence>